<accession>A0A1B0FJ87</accession>
<dbReference type="Proteomes" id="UP000092444">
    <property type="component" value="Unassembled WGS sequence"/>
</dbReference>
<keyword evidence="2" id="KW-1185">Reference proteome</keyword>
<dbReference type="PhylomeDB" id="A0A1B0FJ87"/>
<name>A0A1B0FJ87_GLOMM</name>
<dbReference type="EnsemblMetazoa" id="GMOY003919-RA">
    <property type="protein sequence ID" value="GMOY003919-PA"/>
    <property type="gene ID" value="GMOY003919"/>
</dbReference>
<dbReference type="AlphaFoldDB" id="A0A1B0FJ87"/>
<evidence type="ECO:0000313" key="2">
    <source>
        <dbReference type="Proteomes" id="UP000092444"/>
    </source>
</evidence>
<dbReference type="EMBL" id="CCAG010020838">
    <property type="status" value="NOT_ANNOTATED_CDS"/>
    <property type="molecule type" value="Genomic_DNA"/>
</dbReference>
<dbReference type="VEuPathDB" id="VectorBase:GMOY003919"/>
<sequence>MVMPKATEERAQITYSFIQKSSKARAYKLQGIINLAHRNMEQCTQEQRHHCNLRRRKWKPQTGEIATDQFAAKLALRCVGLHTVNSYVSPVIVTLKDDCTNRTTHIFDLNPVKAGTTTSTHSFQNPLGRPPFFILVKKT</sequence>
<protein>
    <submittedName>
        <fullName evidence="1">Uncharacterized protein</fullName>
    </submittedName>
</protein>
<organism evidence="1 2">
    <name type="scientific">Glossina morsitans morsitans</name>
    <name type="common">Savannah tsetse fly</name>
    <dbReference type="NCBI Taxonomy" id="37546"/>
    <lineage>
        <taxon>Eukaryota</taxon>
        <taxon>Metazoa</taxon>
        <taxon>Ecdysozoa</taxon>
        <taxon>Arthropoda</taxon>
        <taxon>Hexapoda</taxon>
        <taxon>Insecta</taxon>
        <taxon>Pterygota</taxon>
        <taxon>Neoptera</taxon>
        <taxon>Endopterygota</taxon>
        <taxon>Diptera</taxon>
        <taxon>Brachycera</taxon>
        <taxon>Muscomorpha</taxon>
        <taxon>Hippoboscoidea</taxon>
        <taxon>Glossinidae</taxon>
        <taxon>Glossina</taxon>
    </lineage>
</organism>
<reference evidence="1" key="1">
    <citation type="submission" date="2020-05" db="UniProtKB">
        <authorList>
            <consortium name="EnsemblMetazoa"/>
        </authorList>
    </citation>
    <scope>IDENTIFICATION</scope>
    <source>
        <strain evidence="1">Yale</strain>
    </source>
</reference>
<proteinExistence type="predicted"/>
<evidence type="ECO:0000313" key="1">
    <source>
        <dbReference type="EnsemblMetazoa" id="GMOY003919-PA"/>
    </source>
</evidence>